<keyword evidence="2" id="KW-1133">Transmembrane helix</keyword>
<evidence type="ECO:0000313" key="4">
    <source>
        <dbReference type="EMBL" id="RPF55215.1"/>
    </source>
</evidence>
<dbReference type="RefSeq" id="WP_123808279.1">
    <property type="nucleotide sequence ID" value="NZ_RKRK01000004.1"/>
</dbReference>
<dbReference type="Gene3D" id="1.10.530.10">
    <property type="match status" value="1"/>
</dbReference>
<comment type="caution">
    <text evidence="4">The sequence shown here is derived from an EMBL/GenBank/DDBJ whole genome shotgun (WGS) entry which is preliminary data.</text>
</comment>
<keyword evidence="2" id="KW-0472">Membrane</keyword>
<protein>
    <submittedName>
        <fullName evidence="4">Beta-N-acetylglucosaminidase</fullName>
    </submittedName>
</protein>
<dbReference type="Proteomes" id="UP000277108">
    <property type="component" value="Unassembled WGS sequence"/>
</dbReference>
<dbReference type="InterPro" id="IPR002901">
    <property type="entry name" value="MGlyc_endo_b_GlcNAc-like_dom"/>
</dbReference>
<evidence type="ECO:0000313" key="5">
    <source>
        <dbReference type="Proteomes" id="UP000277108"/>
    </source>
</evidence>
<keyword evidence="1" id="KW-0378">Hydrolase</keyword>
<dbReference type="EMBL" id="RKRK01000004">
    <property type="protein sequence ID" value="RPF55215.1"/>
    <property type="molecule type" value="Genomic_DNA"/>
</dbReference>
<feature type="domain" description="Mannosyl-glycoprotein endo-beta-N-acetylglucosamidase-like" evidence="3">
    <location>
        <begin position="123"/>
        <end position="273"/>
    </location>
</feature>
<evidence type="ECO:0000256" key="1">
    <source>
        <dbReference type="ARBA" id="ARBA00022801"/>
    </source>
</evidence>
<evidence type="ECO:0000259" key="3">
    <source>
        <dbReference type="SMART" id="SM00047"/>
    </source>
</evidence>
<dbReference type="SMART" id="SM00047">
    <property type="entry name" value="LYZ2"/>
    <property type="match status" value="1"/>
</dbReference>
<organism evidence="4 5">
    <name type="scientific">Abyssicoccus albus</name>
    <dbReference type="NCBI Taxonomy" id="1817405"/>
    <lineage>
        <taxon>Bacteria</taxon>
        <taxon>Bacillati</taxon>
        <taxon>Bacillota</taxon>
        <taxon>Bacilli</taxon>
        <taxon>Bacillales</taxon>
        <taxon>Abyssicoccaceae</taxon>
    </lineage>
</organism>
<dbReference type="Pfam" id="PF01832">
    <property type="entry name" value="Glucosaminidase"/>
    <property type="match status" value="1"/>
</dbReference>
<feature type="transmembrane region" description="Helical" evidence="2">
    <location>
        <begin position="27"/>
        <end position="45"/>
    </location>
</feature>
<dbReference type="InterPro" id="IPR051056">
    <property type="entry name" value="Glycosyl_Hydrolase_73"/>
</dbReference>
<dbReference type="PANTHER" id="PTHR33308">
    <property type="entry name" value="PEPTIDOGLYCAN HYDROLASE FLGJ"/>
    <property type="match status" value="1"/>
</dbReference>
<sequence length="283" mass="32272">MGHITSSKSTNTSTTKKQPLRQVLHTWELWFLLLMMALIILLVLSEQKSDKEKAMIQSKYSLEENAAMQLDKAQPMMTEGNQFEKAELKDIESAMKLPSSDTTSVQLLKINQYRPLDIKKATQYLKKKGILKGLAKDFDEAGQKHNVDPRYLIAHATIETGHGQSKLAKGIADKEENQTYYNFFGIGAFDSTAISSGTAHAKKEAWTSPEKAIDGGAKFIRDEYFDQGQITLYEMRWNPEKPATHQYATDIKWSLHIGQMMKQLIDETELEENDFRKVVFKDE</sequence>
<reference evidence="4 5" key="1">
    <citation type="submission" date="2018-11" db="EMBL/GenBank/DDBJ databases">
        <title>Genomic Encyclopedia of Type Strains, Phase IV (KMG-IV): sequencing the most valuable type-strain genomes for metagenomic binning, comparative biology and taxonomic classification.</title>
        <authorList>
            <person name="Goeker M."/>
        </authorList>
    </citation>
    <scope>NUCLEOTIDE SEQUENCE [LARGE SCALE GENOMIC DNA]</scope>
    <source>
        <strain evidence="4 5">DSM 29158</strain>
    </source>
</reference>
<dbReference type="AlphaFoldDB" id="A0A3N5C9G6"/>
<dbReference type="OrthoDB" id="9816557at2"/>
<evidence type="ECO:0000256" key="2">
    <source>
        <dbReference type="SAM" id="Phobius"/>
    </source>
</evidence>
<gene>
    <name evidence="4" type="ORF">EDD62_1540</name>
</gene>
<dbReference type="PANTHER" id="PTHR33308:SF9">
    <property type="entry name" value="PEPTIDOGLYCAN HYDROLASE FLGJ"/>
    <property type="match status" value="1"/>
</dbReference>
<keyword evidence="2" id="KW-0812">Transmembrane</keyword>
<dbReference type="GO" id="GO:0004040">
    <property type="term" value="F:amidase activity"/>
    <property type="evidence" value="ECO:0007669"/>
    <property type="project" value="InterPro"/>
</dbReference>
<name>A0A3N5C9G6_9BACL</name>
<keyword evidence="5" id="KW-1185">Reference proteome</keyword>
<proteinExistence type="predicted"/>
<accession>A0A3N5C9G6</accession>